<name>A0A366EGN1_9BACI</name>
<dbReference type="GO" id="GO:0140359">
    <property type="term" value="F:ABC-type transporter activity"/>
    <property type="evidence" value="ECO:0007669"/>
    <property type="project" value="InterPro"/>
</dbReference>
<evidence type="ECO:0000256" key="3">
    <source>
        <dbReference type="ARBA" id="ARBA00022448"/>
    </source>
</evidence>
<evidence type="ECO:0000256" key="7">
    <source>
        <dbReference type="ARBA" id="ARBA00023136"/>
    </source>
</evidence>
<evidence type="ECO:0000256" key="8">
    <source>
        <dbReference type="RuleBase" id="RU361157"/>
    </source>
</evidence>
<comment type="similarity">
    <text evidence="2 8">Belongs to the ABC-2 integral membrane protein family.</text>
</comment>
<feature type="transmembrane region" description="Helical" evidence="8">
    <location>
        <begin position="245"/>
        <end position="263"/>
    </location>
</feature>
<dbReference type="PANTHER" id="PTHR30413">
    <property type="entry name" value="INNER MEMBRANE TRANSPORT PERMEASE"/>
    <property type="match status" value="1"/>
</dbReference>
<dbReference type="EMBL" id="QNRI01000002">
    <property type="protein sequence ID" value="RBP00589.1"/>
    <property type="molecule type" value="Genomic_DNA"/>
</dbReference>
<keyword evidence="5 8" id="KW-0812">Transmembrane</keyword>
<organism evidence="10 11">
    <name type="scientific">Paraliobacillus ryukyuensis</name>
    <dbReference type="NCBI Taxonomy" id="200904"/>
    <lineage>
        <taxon>Bacteria</taxon>
        <taxon>Bacillati</taxon>
        <taxon>Bacillota</taxon>
        <taxon>Bacilli</taxon>
        <taxon>Bacillales</taxon>
        <taxon>Bacillaceae</taxon>
        <taxon>Paraliobacillus</taxon>
    </lineage>
</organism>
<sequence length="273" mass="32785">MKSAWKVLKEQFKYFYLVRRLSMYELKNNNSNNYLGMAWEVINPLFQIGIYWFVFGFGIRERSNMPIANGLDVPFINWMLCGMIIWLFFYQSIIQGSKSIYTRIKMLSKMNFPMSIIPNFIVFSRYYVHLIMLLITIIIMQFTGFLINVYYIQFIYFTIALLAFTFSLSLLMSTLSTIVRDIQMFLQATLRMVLYLSPILWNLNALPDNIQFIMKANPLYYLIEGYRSSFFGLDWYMIINWKYTLYFWGITLLIFILASVLHIKFRRHFIDFT</sequence>
<dbReference type="InterPro" id="IPR047817">
    <property type="entry name" value="ABC2_TM_bact-type"/>
</dbReference>
<evidence type="ECO:0000259" key="9">
    <source>
        <dbReference type="PROSITE" id="PS51012"/>
    </source>
</evidence>
<proteinExistence type="inferred from homology"/>
<evidence type="ECO:0000256" key="1">
    <source>
        <dbReference type="ARBA" id="ARBA00004651"/>
    </source>
</evidence>
<comment type="subcellular location">
    <subcellularLocation>
        <location evidence="1 8">Cell membrane</location>
        <topology evidence="1 8">Multi-pass membrane protein</topology>
    </subcellularLocation>
</comment>
<keyword evidence="11" id="KW-1185">Reference proteome</keyword>
<evidence type="ECO:0000256" key="5">
    <source>
        <dbReference type="ARBA" id="ARBA00022692"/>
    </source>
</evidence>
<dbReference type="InterPro" id="IPR013525">
    <property type="entry name" value="ABC2_TM"/>
</dbReference>
<keyword evidence="4 8" id="KW-1003">Cell membrane</keyword>
<dbReference type="Pfam" id="PF01061">
    <property type="entry name" value="ABC2_membrane"/>
    <property type="match status" value="1"/>
</dbReference>
<protein>
    <recommendedName>
        <fullName evidence="8">Transport permease protein</fullName>
    </recommendedName>
</protein>
<evidence type="ECO:0000256" key="4">
    <source>
        <dbReference type="ARBA" id="ARBA00022475"/>
    </source>
</evidence>
<reference evidence="10 11" key="1">
    <citation type="submission" date="2018-06" db="EMBL/GenBank/DDBJ databases">
        <title>Genomic Encyclopedia of Type Strains, Phase IV (KMG-IV): sequencing the most valuable type-strain genomes for metagenomic binning, comparative biology and taxonomic classification.</title>
        <authorList>
            <person name="Goeker M."/>
        </authorList>
    </citation>
    <scope>NUCLEOTIDE SEQUENCE [LARGE SCALE GENOMIC DNA]</scope>
    <source>
        <strain evidence="10 11">DSM 15140</strain>
    </source>
</reference>
<dbReference type="AlphaFoldDB" id="A0A366EGN1"/>
<dbReference type="RefSeq" id="WP_113867380.1">
    <property type="nucleotide sequence ID" value="NZ_BAABQN010000002.1"/>
</dbReference>
<dbReference type="GO" id="GO:0015920">
    <property type="term" value="P:lipopolysaccharide transport"/>
    <property type="evidence" value="ECO:0007669"/>
    <property type="project" value="TreeGrafter"/>
</dbReference>
<comment type="caution">
    <text evidence="8">Lacks conserved residue(s) required for the propagation of feature annotation.</text>
</comment>
<dbReference type="PANTHER" id="PTHR30413:SF10">
    <property type="entry name" value="CAPSULE POLYSACCHARIDE EXPORT INNER-MEMBRANE PROTEIN CTRC"/>
    <property type="match status" value="1"/>
</dbReference>
<evidence type="ECO:0000313" key="11">
    <source>
        <dbReference type="Proteomes" id="UP000252254"/>
    </source>
</evidence>
<gene>
    <name evidence="10" type="ORF">DES48_102353</name>
</gene>
<evidence type="ECO:0000256" key="2">
    <source>
        <dbReference type="ARBA" id="ARBA00007783"/>
    </source>
</evidence>
<feature type="transmembrane region" description="Helical" evidence="8">
    <location>
        <begin position="75"/>
        <end position="94"/>
    </location>
</feature>
<feature type="transmembrane region" description="Helical" evidence="8">
    <location>
        <begin position="115"/>
        <end position="139"/>
    </location>
</feature>
<keyword evidence="3 8" id="KW-0813">Transport</keyword>
<keyword evidence="6 8" id="KW-1133">Transmembrane helix</keyword>
<dbReference type="OrthoDB" id="9794365at2"/>
<accession>A0A366EGN1</accession>
<keyword evidence="7 8" id="KW-0472">Membrane</keyword>
<evidence type="ECO:0000313" key="10">
    <source>
        <dbReference type="EMBL" id="RBP00589.1"/>
    </source>
</evidence>
<evidence type="ECO:0000256" key="6">
    <source>
        <dbReference type="ARBA" id="ARBA00022989"/>
    </source>
</evidence>
<dbReference type="PROSITE" id="PS51012">
    <property type="entry name" value="ABC_TM2"/>
    <property type="match status" value="1"/>
</dbReference>
<dbReference type="Proteomes" id="UP000252254">
    <property type="component" value="Unassembled WGS sequence"/>
</dbReference>
<feature type="transmembrane region" description="Helical" evidence="8">
    <location>
        <begin position="34"/>
        <end position="55"/>
    </location>
</feature>
<comment type="caution">
    <text evidence="10">The sequence shown here is derived from an EMBL/GenBank/DDBJ whole genome shotgun (WGS) entry which is preliminary data.</text>
</comment>
<feature type="transmembrane region" description="Helical" evidence="8">
    <location>
        <begin position="151"/>
        <end position="172"/>
    </location>
</feature>
<feature type="domain" description="ABC transmembrane type-2" evidence="9">
    <location>
        <begin position="35"/>
        <end position="265"/>
    </location>
</feature>
<dbReference type="GO" id="GO:0005886">
    <property type="term" value="C:plasma membrane"/>
    <property type="evidence" value="ECO:0007669"/>
    <property type="project" value="UniProtKB-SubCell"/>
</dbReference>